<comment type="caution">
    <text evidence="2">The sequence shown here is derived from an EMBL/GenBank/DDBJ whole genome shotgun (WGS) entry which is preliminary data.</text>
</comment>
<gene>
    <name evidence="2" type="ORF">E0H45_31615</name>
</gene>
<evidence type="ECO:0000256" key="1">
    <source>
        <dbReference type="SAM" id="MobiDB-lite"/>
    </source>
</evidence>
<dbReference type="RefSeq" id="WP_131344256.1">
    <property type="nucleotide sequence ID" value="NZ_SJJZ01000004.1"/>
</dbReference>
<protein>
    <submittedName>
        <fullName evidence="2">Uncharacterized protein</fullName>
    </submittedName>
</protein>
<dbReference type="Proteomes" id="UP000292346">
    <property type="component" value="Unassembled WGS sequence"/>
</dbReference>
<evidence type="ECO:0000313" key="2">
    <source>
        <dbReference type="EMBL" id="TCC03678.1"/>
    </source>
</evidence>
<evidence type="ECO:0000313" key="3">
    <source>
        <dbReference type="Proteomes" id="UP000292346"/>
    </source>
</evidence>
<organism evidence="2 3">
    <name type="scientific">Kribbella soli</name>
    <dbReference type="NCBI Taxonomy" id="1124743"/>
    <lineage>
        <taxon>Bacteria</taxon>
        <taxon>Bacillati</taxon>
        <taxon>Actinomycetota</taxon>
        <taxon>Actinomycetes</taxon>
        <taxon>Propionibacteriales</taxon>
        <taxon>Kribbellaceae</taxon>
        <taxon>Kribbella</taxon>
    </lineage>
</organism>
<reference evidence="2 3" key="1">
    <citation type="submission" date="2019-02" db="EMBL/GenBank/DDBJ databases">
        <title>Kribbella capetownensis sp. nov. and Kribbella speibonae sp. nov., isolated from soil.</title>
        <authorList>
            <person name="Curtis S.M."/>
            <person name="Norton I."/>
            <person name="Everest G.J."/>
            <person name="Meyers P.R."/>
        </authorList>
    </citation>
    <scope>NUCLEOTIDE SEQUENCE [LARGE SCALE GENOMIC DNA]</scope>
    <source>
        <strain evidence="2 3">KCTC 29219</strain>
    </source>
</reference>
<name>A0A4R0H275_9ACTN</name>
<sequence>MTRRDPASEVPDLDGLWDRIAEDVLRFHQAEATLWTGRIDFLPPGQDLVARGQATADGRLLLSRPLVVEPLSRLYAEGPGVLSDPRLAVRCWRGIKAAAHELGHLTAPADWTMADRLRDLDRDQQDPAEEGFIEALTHRETPAMVRRVLPAELGEPLARAVAAQGEAVRPSYPGWTIAANVFAGELGAEFEELRADDVLLAGARESASRRPGALADLMISRSSLPGLLQDPRRAAAFRSELADLIGDGFAGLAEVETVKSAGLQRGERIAGAAIEKVRTGELFYAQMADFGGVAFDRGIAPAAGAVGSPPAQDHGKGGGTRGPASDKGKEGRG</sequence>
<dbReference type="OrthoDB" id="3818945at2"/>
<dbReference type="AlphaFoldDB" id="A0A4R0H275"/>
<feature type="compositionally biased region" description="Basic and acidic residues" evidence="1">
    <location>
        <begin position="324"/>
        <end position="333"/>
    </location>
</feature>
<accession>A0A4R0H275</accession>
<proteinExistence type="predicted"/>
<feature type="compositionally biased region" description="Low complexity" evidence="1">
    <location>
        <begin position="301"/>
        <end position="311"/>
    </location>
</feature>
<dbReference type="EMBL" id="SJJZ01000004">
    <property type="protein sequence ID" value="TCC03678.1"/>
    <property type="molecule type" value="Genomic_DNA"/>
</dbReference>
<feature type="region of interest" description="Disordered" evidence="1">
    <location>
        <begin position="301"/>
        <end position="333"/>
    </location>
</feature>
<keyword evidence="3" id="KW-1185">Reference proteome</keyword>